<dbReference type="eggNOG" id="ENOG502ZAW6">
    <property type="taxonomic scope" value="Bacteria"/>
</dbReference>
<feature type="region of interest" description="Disordered" evidence="1">
    <location>
        <begin position="124"/>
        <end position="143"/>
    </location>
</feature>
<evidence type="ECO:0000256" key="1">
    <source>
        <dbReference type="SAM" id="MobiDB-lite"/>
    </source>
</evidence>
<gene>
    <name evidence="2" type="ORF">ANACOL_03629</name>
</gene>
<reference evidence="2" key="2">
    <citation type="submission" date="2013-09" db="EMBL/GenBank/DDBJ databases">
        <title>Draft genome sequence of Anaerotruncus colihominis(DSM 17241).</title>
        <authorList>
            <person name="Sudarsanam P."/>
            <person name="Ley R."/>
            <person name="Guruge J."/>
            <person name="Turnbaugh P.J."/>
            <person name="Mahowald M."/>
            <person name="Liep D."/>
            <person name="Gordon J."/>
        </authorList>
    </citation>
    <scope>NUCLEOTIDE SEQUENCE</scope>
    <source>
        <strain evidence="2">DSM 17241</strain>
    </source>
</reference>
<keyword evidence="3" id="KW-1185">Reference proteome</keyword>
<evidence type="ECO:0000313" key="3">
    <source>
        <dbReference type="Proteomes" id="UP000003803"/>
    </source>
</evidence>
<protein>
    <submittedName>
        <fullName evidence="2">Uncharacterized protein</fullName>
    </submittedName>
</protein>
<dbReference type="Proteomes" id="UP000003803">
    <property type="component" value="Unassembled WGS sequence"/>
</dbReference>
<comment type="caution">
    <text evidence="2">The sequence shown here is derived from an EMBL/GenBank/DDBJ whole genome shotgun (WGS) entry which is preliminary data.</text>
</comment>
<proteinExistence type="predicted"/>
<organism evidence="2 3">
    <name type="scientific">Anaerotruncus colihominis DSM 17241</name>
    <dbReference type="NCBI Taxonomy" id="445972"/>
    <lineage>
        <taxon>Bacteria</taxon>
        <taxon>Bacillati</taxon>
        <taxon>Bacillota</taxon>
        <taxon>Clostridia</taxon>
        <taxon>Eubacteriales</taxon>
        <taxon>Oscillospiraceae</taxon>
        <taxon>Anaerotruncus</taxon>
    </lineage>
</organism>
<name>B0PFP9_9FIRM</name>
<reference evidence="2" key="1">
    <citation type="submission" date="2007-11" db="EMBL/GenBank/DDBJ databases">
        <authorList>
            <person name="Fulton L."/>
            <person name="Clifton S."/>
            <person name="Fulton B."/>
            <person name="Xu J."/>
            <person name="Minx P."/>
            <person name="Pepin K.H."/>
            <person name="Johnson M."/>
            <person name="Thiruvilangam P."/>
            <person name="Bhonagiri V."/>
            <person name="Nash W.E."/>
            <person name="Mardis E.R."/>
            <person name="Wilson R.K."/>
        </authorList>
    </citation>
    <scope>NUCLEOTIDE SEQUENCE [LARGE SCALE GENOMIC DNA]</scope>
    <source>
        <strain evidence="2">DSM 17241</strain>
    </source>
</reference>
<sequence>MEVKQLDEQLTELEKLQQAAQLIEEMSQGRLLVRPSVAGLVYIRPQEDSNLGMDMRINSIPGQPRYRVTFAVQLRRMGTDMDADGLRTLLIEVGQLYALLAALEARSYTPTLEDLTAFRDGLTAQQEQEKTESPKPANSTISM</sequence>
<dbReference type="EMBL" id="ABGD02000027">
    <property type="protein sequence ID" value="EDS09487.1"/>
    <property type="molecule type" value="Genomic_DNA"/>
</dbReference>
<dbReference type="AlphaFoldDB" id="B0PFP9"/>
<evidence type="ECO:0000313" key="2">
    <source>
        <dbReference type="EMBL" id="EDS09487.1"/>
    </source>
</evidence>
<accession>B0PFP9</accession>
<dbReference type="HOGENOM" id="CLU_1850975_0_0_9"/>